<keyword evidence="4" id="KW-0106">Calcium</keyword>
<evidence type="ECO:0000256" key="4">
    <source>
        <dbReference type="ARBA" id="ARBA00022837"/>
    </source>
</evidence>
<dbReference type="InterPro" id="IPR001343">
    <property type="entry name" value="Hemolysn_Ca-bd"/>
</dbReference>
<dbReference type="Pfam" id="PF20254">
    <property type="entry name" value="DMFA2_C"/>
    <property type="match status" value="1"/>
</dbReference>
<dbReference type="SMART" id="SM00112">
    <property type="entry name" value="CA"/>
    <property type="match status" value="4"/>
</dbReference>
<dbReference type="GO" id="GO:0016020">
    <property type="term" value="C:membrane"/>
    <property type="evidence" value="ECO:0007669"/>
    <property type="project" value="UniProtKB-SubCell"/>
</dbReference>
<evidence type="ECO:0000256" key="6">
    <source>
        <dbReference type="ARBA" id="ARBA00022989"/>
    </source>
</evidence>
<keyword evidence="6" id="KW-1133">Transmembrane helix</keyword>
<dbReference type="SUPFAM" id="SSF81296">
    <property type="entry name" value="E set domains"/>
    <property type="match status" value="1"/>
</dbReference>
<organism evidence="10 11">
    <name type="scientific">Vineibacter terrae</name>
    <dbReference type="NCBI Taxonomy" id="2586908"/>
    <lineage>
        <taxon>Bacteria</taxon>
        <taxon>Pseudomonadati</taxon>
        <taxon>Pseudomonadota</taxon>
        <taxon>Alphaproteobacteria</taxon>
        <taxon>Hyphomicrobiales</taxon>
        <taxon>Vineibacter</taxon>
    </lineage>
</organism>
<dbReference type="InterPro" id="IPR014756">
    <property type="entry name" value="Ig_E-set"/>
</dbReference>
<evidence type="ECO:0000256" key="5">
    <source>
        <dbReference type="ARBA" id="ARBA00022889"/>
    </source>
</evidence>
<dbReference type="InterPro" id="IPR002126">
    <property type="entry name" value="Cadherin-like_dom"/>
</dbReference>
<comment type="caution">
    <text evidence="10">The sequence shown here is derived from an EMBL/GenBank/DDBJ whole genome shotgun (WGS) entry which is preliminary data.</text>
</comment>
<feature type="region of interest" description="Disordered" evidence="8">
    <location>
        <begin position="1225"/>
        <end position="1245"/>
    </location>
</feature>
<dbReference type="InterPro" id="IPR025141">
    <property type="entry name" value="DUF4082"/>
</dbReference>
<dbReference type="Gene3D" id="2.60.40.60">
    <property type="entry name" value="Cadherins"/>
    <property type="match status" value="4"/>
</dbReference>
<evidence type="ECO:0000256" key="2">
    <source>
        <dbReference type="ARBA" id="ARBA00022692"/>
    </source>
</evidence>
<dbReference type="InterPro" id="IPR015919">
    <property type="entry name" value="Cadherin-like_sf"/>
</dbReference>
<dbReference type="PANTHER" id="PTHR24025">
    <property type="entry name" value="DESMOGLEIN FAMILY MEMBER"/>
    <property type="match status" value="1"/>
</dbReference>
<dbReference type="SUPFAM" id="SSF51120">
    <property type="entry name" value="beta-Roll"/>
    <property type="match status" value="3"/>
</dbReference>
<evidence type="ECO:0000256" key="1">
    <source>
        <dbReference type="ARBA" id="ARBA00004370"/>
    </source>
</evidence>
<evidence type="ECO:0000313" key="11">
    <source>
        <dbReference type="Proteomes" id="UP000321638"/>
    </source>
</evidence>
<dbReference type="Pfam" id="PF13313">
    <property type="entry name" value="DUF4082"/>
    <property type="match status" value="5"/>
</dbReference>
<dbReference type="GO" id="GO:0005509">
    <property type="term" value="F:calcium ion binding"/>
    <property type="evidence" value="ECO:0007669"/>
    <property type="project" value="InterPro"/>
</dbReference>
<reference evidence="10 11" key="1">
    <citation type="submission" date="2019-06" db="EMBL/GenBank/DDBJ databases">
        <title>New taxonomy in bacterial strain CC-CFT640, isolated from vineyard.</title>
        <authorList>
            <person name="Lin S.-Y."/>
            <person name="Tsai C.-F."/>
            <person name="Young C.-C."/>
        </authorList>
    </citation>
    <scope>NUCLEOTIDE SEQUENCE [LARGE SCALE GENOMIC DNA]</scope>
    <source>
        <strain evidence="10 11">CC-CFT640</strain>
    </source>
</reference>
<sequence>MNEIIQENAILEGRTDRSYWDVEHSTQIEGFATDMSVNAGTRVDFKINVNGGAGSDYKVEIFRLGYYGGSGAREVAQWTNTNATVQPNALVNAATGTVDAGNWSVTDGWNVPSDAVSGVYLARLQRLDSNGNPIDGAVNQVPFIVRNDGEQHDIVLQTSDTTWQAYNAWGGNNGVVGANLYGDKNDSINWDPIPGAGNIAQDRAYAVSYNRPFITRDSTGQASGPQDYLFGADYAAIYWLEKEGYDVSYISGVDTDRLGADYLKNYNAFISVGHDEYWSGGQRANVEEARDSGVNLLFWSGNEVYWKTRWDVAYSADGTAYRTLVCYKETLAVADPNAGPQDYYNLDPSDTWTGTWMDTRFHGNPLAGGGNPQDVNPITGLNPACHCAQNQLTGQLFGPDGTGQFGGALDVPSNYGSLRVWRDTPAANGGQLDIAPGIIGYEWDVSTNDIMRPAGLIKLSETTLPWDGILVDQGNTVAPGVATHTLSLYRTESGSLVFGAGTTFWTWALSNEHDSSPYGADIENVGIQQFVINMFADMGIQPGVADAFLISQGLKRASASTDTTPAVASINNLPDTIEALSAVTITGTATDIDGNPLTTDGKVAVVEVSVDGGATWKVASSADDWATWSFYWFPTSQGAATIEARAIDDSLNVYNITPGSEAVTITAPTTFSAFSGRTPGSPSLNNDGTTIELGMRFAVDRVGSVTDLRYWRGSGDANDTDVREGHLWRADGTLLGTVTFTSGPGQAGWQVASLSSPVTLTAGTQYIVSYRTNDHYVSTNNYFVDANDVAFDGLDNNSFWGQGGVVRVVQDGVGGTNGVFIYGSGTPVMPSQSYNSANYWVDITFDAVNAPVNSAPVITSAAALTSPENRLAAGTITATDPDANPLTYAIVGGADAARFTINAQTGLLRFVSAPDYETPADTGADNVYDLTVSVSDGIAPAVTQAITVTVTDRAEDGTTGSSVFDTIDAPTTIVTTDPTDYELGMRFAANAAGSITELRYFRGAADAGDVDTRVLNLWNGSGTLLESVTVISTAGESGWQVGALSTPIAITAGATYVVSYGTTQNYAATANYFSTAHSGPDGVLTAGVSSGVFAAGTTGTFPTGTYNATNYWADVTFVPAPNVAPVFTSAAALTSPENRLTAGAITATDANANPLTYAIVGGADAALFTINAQTGLLRFVSAPNYEAPADADANNVYDLTVSVSDGIAPAVTQAITVSVADRAEDGSGSSVFGPSDAPTTTLTTDPTDYELGMRFTANAAGTITELRYFRGAEDASDIDTRVLNLWNAAGALLGSVTVTSAAGEFDWQVGVLSTPIAIAAGATYVVSYGTTQNYVATANYFNTAHSGPDGVLTAGVASGVFAAGTPGTFPTNTYNATNYWADVTFVPAPNSAPVFTSGAAFTSPENQLIARTITATDANANPLTYAIVGGADAARFTIDAQTGLLRFVTAPDYEAPADTGANNVYDLTVSVSDGIAPAVTQAITVTVTDRAENGTSSNVFGLADEPTTTVTTDPADYELGMRFTANAAGSITELRYFRGAADTGDIDTRVLNLWSSNGTLLGSVTVTSTAGETGWQVGALSAPIAIAAGATYVVSYGTTQNYAATANYFNTAHTGPDGVLTAGVASGVFAAGTPGVFPTASHNATNYWADVTFVPDTGNNSAPVFISGAAFTSPENQLIARTITATDANANPLTYAIVGGADAARFTIDAQTGLLRFVAAPDYEAPADTGANNVYDLTVSVSDGIAPAVTQAITVTVTDRAENGTTGSSVFGLADEPTTTVTTDPADYELGMRFTANAAGSITELRYFRGAADTGDTDTRVLNLWNGSGTLLGSVTVTSTVGETGWQVGTLSAPIAITAGATYVVSYGTTQNYAATANYFTTAHSGPDGVLTAGVASGVFAAGTPGVFPTVSQNATNYWADVTFVPASVPAVLSSATVGLSETNAVLTTGGTLTISDVDSPATFVAQAGTAGSYGTFTIDAAGVWSYTASSAHDAFVAGTTYSDAFQVASADGTTTSVTVNILGTNDAAVLSSATVGLGETNAVLTTGGTLAISDVDSPATFVAQAGTAGSYGTFAIDAAGVWSYTASSAHDAFVAGTTYSDAFQVASADGTTTSVTVNILGTNDAAVLSSATVGLSETNAVLTTGGTLTISDVDSPATFVAQAGTAGSYGTFTIDAAGAWSYTASSAHDAFVAGTTYSDTFQVASADGTTTSVTVNILGTNDAAVLSSATVGLSETNAVLTTGGTLAISDVDSPATFVAQAGTAGSYGTFAIDVAGVWSYTTSSAHDAFVAGTTYSDTFQVASADGTTTSVTVNILGTNDAAVVSSVAITGTQISFVATDPDNGTLALASPFAALFANPTITSGATTNLTPVSQVAAVSGTLQVTDGSTTADVIGLYLGTSNGDSFTAGSTSTAIYGFGGSDILTGGTAGDFIFGGTGADTIAAGAGNDTINLANGDFAAGESIDGGANSDTIVLTNATTVDFSVGTVTNVEALTGSTGNDTVTLSALQLAGLGSVDLVSGTDTLNVVATGNISQLALAALSNIATAKLVGTAGTDSITLTGAQLDAILIGAGTINLGSGTGDTINLTSTSSDLNTLGGVTDASIQGVEAISAATAGAGVTITLSGQTEAFLITGSSFADIITGGAGADTIVAGGGADTIVAGAGNDTINLANGVFAAGESIDGGANSDTIVLTNATTVDFSVGTVTNVEALTGSTGNDTVTLSALQLAGLGSVNLVSGTDTLNVVANGNISQLALAALSSIDTGNLVGTAGTDSITLTGAQLNTILIGSGTINLGSGTGDTINLTSTSSDLNALGATNGSIQGVEAISAATAGAGVTIALSGQTEAFLITGSSNADTITGGTGTDTIVAGGGADTIVGGGGADTISVGASDDNVRDAVRFTAAGDYGDTVSNFDVTGTSAQVDVVQFTGALNALFDDVGNNDIFTFASGNGINNDNVAVNLSTAEALYLSGANNEGVANASLGSASAVAAEFNNEFAITSSNGQDALLVVNDTDGNGFAVWQYAESTGGAEISAAELTLIGVFQANGTATTSEFLLL</sequence>
<evidence type="ECO:0000256" key="3">
    <source>
        <dbReference type="ARBA" id="ARBA00022737"/>
    </source>
</evidence>
<dbReference type="Proteomes" id="UP000321638">
    <property type="component" value="Unassembled WGS sequence"/>
</dbReference>
<proteinExistence type="predicted"/>
<dbReference type="RefSeq" id="WP_147850900.1">
    <property type="nucleotide sequence ID" value="NZ_VDUZ01000047.1"/>
</dbReference>
<dbReference type="Pfam" id="PF00353">
    <property type="entry name" value="HemolysinCabind"/>
    <property type="match status" value="3"/>
</dbReference>
<dbReference type="GO" id="GO:0005911">
    <property type="term" value="C:cell-cell junction"/>
    <property type="evidence" value="ECO:0007669"/>
    <property type="project" value="TreeGrafter"/>
</dbReference>
<feature type="domain" description="Cadherin" evidence="9">
    <location>
        <begin position="1403"/>
        <end position="1508"/>
    </location>
</feature>
<keyword evidence="7" id="KW-0472">Membrane</keyword>
<dbReference type="EMBL" id="VDUZ01000047">
    <property type="protein sequence ID" value="TXL71164.1"/>
    <property type="molecule type" value="Genomic_DNA"/>
</dbReference>
<gene>
    <name evidence="10" type="ORF">FHP25_31090</name>
</gene>
<dbReference type="Pfam" id="PF17803">
    <property type="entry name" value="Cadherin_4"/>
    <property type="match status" value="3"/>
</dbReference>
<feature type="domain" description="Cadherin" evidence="9">
    <location>
        <begin position="1145"/>
        <end position="1240"/>
    </location>
</feature>
<feature type="domain" description="Cadherin" evidence="9">
    <location>
        <begin position="1673"/>
        <end position="1771"/>
    </location>
</feature>
<dbReference type="InterPro" id="IPR010221">
    <property type="entry name" value="VCBS_dom"/>
</dbReference>
<dbReference type="InterPro" id="IPR050971">
    <property type="entry name" value="Cadherin-domain_protein"/>
</dbReference>
<dbReference type="GO" id="GO:0007156">
    <property type="term" value="P:homophilic cell adhesion via plasma membrane adhesion molecules"/>
    <property type="evidence" value="ECO:0007669"/>
    <property type="project" value="InterPro"/>
</dbReference>
<dbReference type="NCBIfam" id="TIGR01965">
    <property type="entry name" value="VCBS_repeat"/>
    <property type="match status" value="4"/>
</dbReference>
<dbReference type="InterPro" id="IPR018511">
    <property type="entry name" value="Hemolysin-typ_Ca-bd_CS"/>
</dbReference>
<dbReference type="PROSITE" id="PS50268">
    <property type="entry name" value="CADHERIN_2"/>
    <property type="match status" value="4"/>
</dbReference>
<keyword evidence="2" id="KW-0812">Transmembrane</keyword>
<keyword evidence="11" id="KW-1185">Reference proteome</keyword>
<name>A0A5C8PBH9_9HYPH</name>
<feature type="domain" description="Cadherin" evidence="9">
    <location>
        <begin position="858"/>
        <end position="972"/>
    </location>
</feature>
<evidence type="ECO:0000313" key="10">
    <source>
        <dbReference type="EMBL" id="TXL71164.1"/>
    </source>
</evidence>
<dbReference type="Pfam" id="PF00028">
    <property type="entry name" value="Cadherin"/>
    <property type="match status" value="1"/>
</dbReference>
<comment type="subcellular location">
    <subcellularLocation>
        <location evidence="1">Membrane</location>
    </subcellularLocation>
</comment>
<dbReference type="Gene3D" id="2.150.10.10">
    <property type="entry name" value="Serralysin-like metalloprotease, C-terminal"/>
    <property type="match status" value="2"/>
</dbReference>
<keyword evidence="3" id="KW-0677">Repeat</keyword>
<dbReference type="InterPro" id="IPR013783">
    <property type="entry name" value="Ig-like_fold"/>
</dbReference>
<keyword evidence="5" id="KW-0130">Cell adhesion</keyword>
<dbReference type="InterPro" id="IPR040853">
    <property type="entry name" value="RapA2_cadherin-like"/>
</dbReference>
<dbReference type="InterPro" id="IPR011049">
    <property type="entry name" value="Serralysin-like_metalloprot_C"/>
</dbReference>
<dbReference type="CDD" id="cd11304">
    <property type="entry name" value="Cadherin_repeat"/>
    <property type="match status" value="4"/>
</dbReference>
<dbReference type="SUPFAM" id="SSF49313">
    <property type="entry name" value="Cadherin-like"/>
    <property type="match status" value="4"/>
</dbReference>
<dbReference type="InterPro" id="IPR046540">
    <property type="entry name" value="DMFA2_C"/>
</dbReference>
<protein>
    <submittedName>
        <fullName evidence="10">DUF4082 domain-containing protein</fullName>
    </submittedName>
</protein>
<evidence type="ECO:0000256" key="8">
    <source>
        <dbReference type="SAM" id="MobiDB-lite"/>
    </source>
</evidence>
<dbReference type="Gene3D" id="2.60.40.10">
    <property type="entry name" value="Immunoglobulins"/>
    <property type="match status" value="4"/>
</dbReference>
<dbReference type="PANTHER" id="PTHR24025:SF31">
    <property type="entry name" value="NEURAL-CADHERIN"/>
    <property type="match status" value="1"/>
</dbReference>
<dbReference type="Gene3D" id="2.60.40.650">
    <property type="match status" value="1"/>
</dbReference>
<evidence type="ECO:0000256" key="7">
    <source>
        <dbReference type="ARBA" id="ARBA00023136"/>
    </source>
</evidence>
<evidence type="ECO:0000259" key="9">
    <source>
        <dbReference type="PROSITE" id="PS50268"/>
    </source>
</evidence>
<dbReference type="PROSITE" id="PS00330">
    <property type="entry name" value="HEMOLYSIN_CALCIUM"/>
    <property type="match status" value="1"/>
</dbReference>
<dbReference type="OrthoDB" id="9816366at2"/>
<feature type="compositionally biased region" description="Low complexity" evidence="8">
    <location>
        <begin position="1234"/>
        <end position="1245"/>
    </location>
</feature>
<accession>A0A5C8PBH9</accession>